<evidence type="ECO:0000313" key="5">
    <source>
        <dbReference type="EMBL" id="SIS15191.1"/>
    </source>
</evidence>
<accession>A0A1N7GRH4</accession>
<evidence type="ECO:0000256" key="1">
    <source>
        <dbReference type="ARBA" id="ARBA00022729"/>
    </source>
</evidence>
<sequence length="177" mass="17631">MRLRHPVSRSIAAAALCAAALTGAAACSDSDSGASSSSSAAGTTSASSSASAAESSVASAPADLDTAKAQQILRTVIDPNSTPETVAGLVDDNDPGIGQKLNGFAKGASQGGYTPDKFTVKSVEATDENNATVTVEVASPHAPQPVAVPYTFTKVEGAWKVSKDAVNSLLSMANGPH</sequence>
<keyword evidence="6" id="KW-1185">Reference proteome</keyword>
<keyword evidence="1 3" id="KW-0732">Signal</keyword>
<reference evidence="5 6" key="1">
    <citation type="submission" date="2017-01" db="EMBL/GenBank/DDBJ databases">
        <authorList>
            <person name="Mah S.A."/>
            <person name="Swanson W.J."/>
            <person name="Moy G.W."/>
            <person name="Vacquier V.D."/>
        </authorList>
    </citation>
    <scope>NUCLEOTIDE SEQUENCE [LARGE SCALE GENOMIC DNA]</scope>
    <source>
        <strain evidence="5 6">CPCC 203464</strain>
    </source>
</reference>
<dbReference type="InterPro" id="IPR058644">
    <property type="entry name" value="Mtb12-like_C"/>
</dbReference>
<evidence type="ECO:0000256" key="3">
    <source>
        <dbReference type="SAM" id="SignalP"/>
    </source>
</evidence>
<dbReference type="STRING" id="1344003.SAMN05445060_3033"/>
<name>A0A1N7GRH4_9NOCA</name>
<feature type="signal peptide" evidence="3">
    <location>
        <begin position="1"/>
        <end position="25"/>
    </location>
</feature>
<organism evidence="5 6">
    <name type="scientific">Williamsia sterculiae</name>
    <dbReference type="NCBI Taxonomy" id="1344003"/>
    <lineage>
        <taxon>Bacteria</taxon>
        <taxon>Bacillati</taxon>
        <taxon>Actinomycetota</taxon>
        <taxon>Actinomycetes</taxon>
        <taxon>Mycobacteriales</taxon>
        <taxon>Nocardiaceae</taxon>
        <taxon>Williamsia</taxon>
    </lineage>
</organism>
<dbReference type="RefSeq" id="WP_076481204.1">
    <property type="nucleotide sequence ID" value="NZ_FTNT01000009.1"/>
</dbReference>
<dbReference type="Pfam" id="PF26580">
    <property type="entry name" value="Mtb12_C"/>
    <property type="match status" value="1"/>
</dbReference>
<dbReference type="EMBL" id="FTNT01000009">
    <property type="protein sequence ID" value="SIS15191.1"/>
    <property type="molecule type" value="Genomic_DNA"/>
</dbReference>
<dbReference type="OrthoDB" id="4381452at2"/>
<feature type="domain" description="Low molecular weight antigen MTB12-like C-terminal" evidence="4">
    <location>
        <begin position="66"/>
        <end position="176"/>
    </location>
</feature>
<evidence type="ECO:0000259" key="4">
    <source>
        <dbReference type="Pfam" id="PF26580"/>
    </source>
</evidence>
<proteinExistence type="inferred from homology"/>
<protein>
    <recommendedName>
        <fullName evidence="4">Low molecular weight antigen MTB12-like C-terminal domain-containing protein</fullName>
    </recommendedName>
</protein>
<dbReference type="AlphaFoldDB" id="A0A1N7GRH4"/>
<dbReference type="Proteomes" id="UP000186218">
    <property type="component" value="Unassembled WGS sequence"/>
</dbReference>
<gene>
    <name evidence="5" type="ORF">SAMN05445060_3033</name>
</gene>
<evidence type="ECO:0000313" key="6">
    <source>
        <dbReference type="Proteomes" id="UP000186218"/>
    </source>
</evidence>
<feature type="chain" id="PRO_5038499786" description="Low molecular weight antigen MTB12-like C-terminal domain-containing protein" evidence="3">
    <location>
        <begin position="26"/>
        <end position="177"/>
    </location>
</feature>
<comment type="similarity">
    <text evidence="2">Belongs to the MTB12 family.</text>
</comment>
<dbReference type="PROSITE" id="PS51257">
    <property type="entry name" value="PROKAR_LIPOPROTEIN"/>
    <property type="match status" value="1"/>
</dbReference>
<evidence type="ECO:0000256" key="2">
    <source>
        <dbReference type="ARBA" id="ARBA00093774"/>
    </source>
</evidence>